<organism evidence="1 2">
    <name type="scientific">Panagrolaimus sp. ES5</name>
    <dbReference type="NCBI Taxonomy" id="591445"/>
    <lineage>
        <taxon>Eukaryota</taxon>
        <taxon>Metazoa</taxon>
        <taxon>Ecdysozoa</taxon>
        <taxon>Nematoda</taxon>
        <taxon>Chromadorea</taxon>
        <taxon>Rhabditida</taxon>
        <taxon>Tylenchina</taxon>
        <taxon>Panagrolaimomorpha</taxon>
        <taxon>Panagrolaimoidea</taxon>
        <taxon>Panagrolaimidae</taxon>
        <taxon>Panagrolaimus</taxon>
    </lineage>
</organism>
<evidence type="ECO:0000313" key="1">
    <source>
        <dbReference type="Proteomes" id="UP000887579"/>
    </source>
</evidence>
<sequence length="526" mass="55930">MDNNLQGASPSTFECNAATSTYQYNIPAGSGTVNNLQCACPPNSCPTTPTGTGVDVSAPTLDPSTCVYSVIATCTNPANSLIFNMDNINALDGPQTLTCVMGSYQYNPGSTPPTSLPFTSVECDCRPNSCPPFTGAGAGVEITPSTLDPATCFYASELNMNPDLGVGTPQMLVCKSGVYQLDYGGGDVATNSLTCECAPIGCGDFIGTNAEIIPSLDETTCIQTTQAVCTNNREILTINMDESTGTTIDERLTCRNGNYQYYSFPPGVNVDVTNLQCRCPADSGCSLINTNGAIVSAPMSDINCEYTIEVSCDTAVKMLAYNGNANNQRPFPQTLTCNPPSGRYFDANGDVVIDVTCLCPPDPCLNSFTTNGNFIAVRTSTSNADCTLYSVEVECLNLIQEIVINVFTDRVRAGRVETFNCDATTMKYFYTTIAINEVECFNECEPPRCRNFPSGAGITVSAPDLNNGCAVTATCDTGTQLNVELRDGRVFLTGSPETFTCITGPEWIFNDGTPNGAELYFIANCV</sequence>
<name>A0AC34GTF2_9BILA</name>
<reference evidence="2" key="1">
    <citation type="submission" date="2022-11" db="UniProtKB">
        <authorList>
            <consortium name="WormBaseParasite"/>
        </authorList>
    </citation>
    <scope>IDENTIFICATION</scope>
</reference>
<accession>A0AC34GTF2</accession>
<dbReference type="Proteomes" id="UP000887579">
    <property type="component" value="Unplaced"/>
</dbReference>
<proteinExistence type="predicted"/>
<protein>
    <submittedName>
        <fullName evidence="2">Uncharacterized protein</fullName>
    </submittedName>
</protein>
<dbReference type="WBParaSite" id="ES5_v2.g7792.t1">
    <property type="protein sequence ID" value="ES5_v2.g7792.t1"/>
    <property type="gene ID" value="ES5_v2.g7792"/>
</dbReference>
<evidence type="ECO:0000313" key="2">
    <source>
        <dbReference type="WBParaSite" id="ES5_v2.g7792.t1"/>
    </source>
</evidence>